<feature type="compositionally biased region" description="Low complexity" evidence="1">
    <location>
        <begin position="122"/>
        <end position="140"/>
    </location>
</feature>
<dbReference type="KEGG" id="plm:Plim_2082"/>
<feature type="region of interest" description="Disordered" evidence="1">
    <location>
        <begin position="104"/>
        <end position="239"/>
    </location>
</feature>
<evidence type="ECO:0000256" key="1">
    <source>
        <dbReference type="SAM" id="MobiDB-lite"/>
    </source>
</evidence>
<dbReference type="AlphaFoldDB" id="D5SYX7"/>
<dbReference type="eggNOG" id="COG3350">
    <property type="taxonomic scope" value="Bacteria"/>
</dbReference>
<dbReference type="RefSeq" id="WP_013110340.1">
    <property type="nucleotide sequence ID" value="NC_014148.1"/>
</dbReference>
<proteinExistence type="predicted"/>
<dbReference type="STRING" id="521674.Plim_2082"/>
<accession>D5SYX7</accession>
<name>D5SYX7_PLAL2</name>
<keyword evidence="4" id="KW-1185">Reference proteome</keyword>
<dbReference type="Proteomes" id="UP000002220">
    <property type="component" value="Chromosome"/>
</dbReference>
<feature type="compositionally biased region" description="Polar residues" evidence="1">
    <location>
        <begin position="41"/>
        <end position="53"/>
    </location>
</feature>
<evidence type="ECO:0008006" key="5">
    <source>
        <dbReference type="Google" id="ProtNLM"/>
    </source>
</evidence>
<feature type="signal peptide" evidence="2">
    <location>
        <begin position="1"/>
        <end position="30"/>
    </location>
</feature>
<evidence type="ECO:0000313" key="4">
    <source>
        <dbReference type="Proteomes" id="UP000002220"/>
    </source>
</evidence>
<dbReference type="HOGENOM" id="CLU_313955_0_0_0"/>
<reference evidence="3 4" key="1">
    <citation type="journal article" date="2010" name="Stand. Genomic Sci.">
        <title>Complete genome sequence of Planctomyces limnophilus type strain (Mu 290).</title>
        <authorList>
            <person name="Labutti K."/>
            <person name="Sikorski J."/>
            <person name="Schneider S."/>
            <person name="Nolan M."/>
            <person name="Lucas S."/>
            <person name="Glavina Del Rio T."/>
            <person name="Tice H."/>
            <person name="Cheng J.F."/>
            <person name="Goodwin L."/>
            <person name="Pitluck S."/>
            <person name="Liolios K."/>
            <person name="Ivanova N."/>
            <person name="Mavromatis K."/>
            <person name="Mikhailova N."/>
            <person name="Pati A."/>
            <person name="Chen A."/>
            <person name="Palaniappan K."/>
            <person name="Land M."/>
            <person name="Hauser L."/>
            <person name="Chang Y.J."/>
            <person name="Jeffries C.D."/>
            <person name="Tindall B.J."/>
            <person name="Rohde M."/>
            <person name="Goker M."/>
            <person name="Woyke T."/>
            <person name="Bristow J."/>
            <person name="Eisen J.A."/>
            <person name="Markowitz V."/>
            <person name="Hugenholtz P."/>
            <person name="Kyrpides N.C."/>
            <person name="Klenk H.P."/>
            <person name="Lapidus A."/>
        </authorList>
    </citation>
    <scope>NUCLEOTIDE SEQUENCE [LARGE SCALE GENOMIC DNA]</scope>
    <source>
        <strain evidence="4">ATCC 43296 / DSM 3776 / IFAM 1008 / 290</strain>
    </source>
</reference>
<feature type="region of interest" description="Disordered" evidence="1">
    <location>
        <begin position="36"/>
        <end position="82"/>
    </location>
</feature>
<evidence type="ECO:0000256" key="2">
    <source>
        <dbReference type="SAM" id="SignalP"/>
    </source>
</evidence>
<gene>
    <name evidence="3" type="ordered locus">Plim_2082</name>
</gene>
<evidence type="ECO:0000313" key="3">
    <source>
        <dbReference type="EMBL" id="ADG67909.1"/>
    </source>
</evidence>
<feature type="compositionally biased region" description="Polar residues" evidence="1">
    <location>
        <begin position="670"/>
        <end position="682"/>
    </location>
</feature>
<feature type="compositionally biased region" description="Low complexity" evidence="1">
    <location>
        <begin position="159"/>
        <end position="171"/>
    </location>
</feature>
<organism evidence="3 4">
    <name type="scientific">Planctopirus limnophila (strain ATCC 43296 / DSM 3776 / IFAM 1008 / Mu 290)</name>
    <name type="common">Planctomyces limnophilus</name>
    <dbReference type="NCBI Taxonomy" id="521674"/>
    <lineage>
        <taxon>Bacteria</taxon>
        <taxon>Pseudomonadati</taxon>
        <taxon>Planctomycetota</taxon>
        <taxon>Planctomycetia</taxon>
        <taxon>Planctomycetales</taxon>
        <taxon>Planctomycetaceae</taxon>
        <taxon>Planctopirus</taxon>
    </lineage>
</organism>
<feature type="compositionally biased region" description="Polar residues" evidence="1">
    <location>
        <begin position="60"/>
        <end position="72"/>
    </location>
</feature>
<dbReference type="OrthoDB" id="215819at2"/>
<protein>
    <recommendedName>
        <fullName evidence="5">YHS domain protein</fullName>
    </recommendedName>
</protein>
<keyword evidence="2" id="KW-0732">Signal</keyword>
<sequence length="932" mass="94811" precursor="true">MKKSSGMNDYRWLLTCAAGGMLAAATPADAQIIRPGFLPQGQKSSPARTTPLTKSDDVNSKQQTATIQQPSQAAKIIPVGNNSIQEELEKLYRESGREMPAMTLESATQQTSPNYQRPGQTPGSSVAAPAGSQPAPAAPATNWYAPGAAPANLPPSGTPAVAPKAAATAQPAPAPSGNAVSRFFKRLTPGRKETTPASSQPPVPPGVTPSYSAYQAPSVPPAELMTSDEVPLPSAAPSRLPAVMAPPQIQAAPLAPTTRPVVTLQRPLPAPQSQTLGQVPAQAPPQAARVNPVPAPVPAPVAASSILAVPQGLSQTVAPPVMAPVDSYAIPPSPAPRQASVAAPVQVPAVQPPATTQVPVTVQAPVITTPQATVAKIPVVPAIPAVPTQPVPQVVVQTPPMQTPPVQNAPVAAEPVFSMPVPLGTLPAPVEPTVQNPGRIPATPSAAQAVQQPVVTETRIPVNQAAIPVVKPVAPAVEATSQATPVAQPAVAAGLDDFPDPFTEVSEAMADRGLRRAEPAPQTAAVAQGTNSAAPVNSTTLAAAPVQAVPTQSTTLSNAPVSNTPVLPVEKTLASPAPVASQVATPAAAPMADEVADPFAGVALPPPSLPAAAIEKAPALAPSTTTAKEALKNVIPKKPGEPALEDWELEDLAEEAAELADEARKASEAAKTSANPTDTATPIGQPAIPVSPVVPPAGRALDLPLDTAKDAQPAVPAQAPAQSPSLAPALMVPAEVPALAIPPAAEAVPPAAIPAPASPPATPQTKEVLPGTLATAAPVVPATPAVPTTPAAPVHAAVAPAQLPADAQNDPRMKQIFAREGVSGLKGFCPVALRDQRELKDIQPQFAATYRGQKFQFSSAEAKARFEQEPTRYAPAAYGADVVVLANAKDVVEGSLDHAAWYKGKLYLFSDAESHRQFVIDPAKYASPAGLE</sequence>
<feature type="region of interest" description="Disordered" evidence="1">
    <location>
        <begin position="661"/>
        <end position="701"/>
    </location>
</feature>
<feature type="chain" id="PRO_5003076643" description="YHS domain protein" evidence="2">
    <location>
        <begin position="31"/>
        <end position="932"/>
    </location>
</feature>
<feature type="compositionally biased region" description="Polar residues" evidence="1">
    <location>
        <begin position="105"/>
        <end position="121"/>
    </location>
</feature>
<dbReference type="EMBL" id="CP001744">
    <property type="protein sequence ID" value="ADG67909.1"/>
    <property type="molecule type" value="Genomic_DNA"/>
</dbReference>